<dbReference type="PROSITE" id="PS51767">
    <property type="entry name" value="PEPTIDASE_A1"/>
    <property type="match status" value="1"/>
</dbReference>
<comment type="caution">
    <text evidence="8">The sequence shown here is derived from an EMBL/GenBank/DDBJ whole genome shotgun (WGS) entry which is preliminary data.</text>
</comment>
<evidence type="ECO:0000256" key="3">
    <source>
        <dbReference type="PIRSR" id="PIRSR601461-1"/>
    </source>
</evidence>
<evidence type="ECO:0000313" key="8">
    <source>
        <dbReference type="EMBL" id="KTB36335.1"/>
    </source>
</evidence>
<dbReference type="Proteomes" id="UP000054988">
    <property type="component" value="Unassembled WGS sequence"/>
</dbReference>
<protein>
    <recommendedName>
        <fullName evidence="7">Peptidase A1 domain-containing protein</fullName>
    </recommendedName>
</protein>
<evidence type="ECO:0000256" key="4">
    <source>
        <dbReference type="PIRSR" id="PIRSR601461-2"/>
    </source>
</evidence>
<feature type="disulfide bond" evidence="4">
    <location>
        <begin position="366"/>
        <end position="399"/>
    </location>
</feature>
<dbReference type="eggNOG" id="KOG1339">
    <property type="taxonomic scope" value="Eukaryota"/>
</dbReference>
<evidence type="ECO:0000256" key="1">
    <source>
        <dbReference type="ARBA" id="ARBA00007447"/>
    </source>
</evidence>
<dbReference type="GO" id="GO:0006508">
    <property type="term" value="P:proteolysis"/>
    <property type="evidence" value="ECO:0007669"/>
    <property type="project" value="UniProtKB-KW"/>
</dbReference>
<keyword evidence="5" id="KW-0378">Hydrolase</keyword>
<feature type="signal peptide" evidence="6">
    <location>
        <begin position="1"/>
        <end position="20"/>
    </location>
</feature>
<evidence type="ECO:0000313" key="9">
    <source>
        <dbReference type="Proteomes" id="UP000054988"/>
    </source>
</evidence>
<feature type="active site" evidence="3">
    <location>
        <position position="332"/>
    </location>
</feature>
<reference evidence="8 9" key="1">
    <citation type="submission" date="2015-12" db="EMBL/GenBank/DDBJ databases">
        <title>Draft genome sequence of Moniliophthora roreri, the causal agent of frosty pod rot of cacao.</title>
        <authorList>
            <person name="Aime M.C."/>
            <person name="Diaz-Valderrama J.R."/>
            <person name="Kijpornyongpan T."/>
            <person name="Phillips-Mora W."/>
        </authorList>
    </citation>
    <scope>NUCLEOTIDE SEQUENCE [LARGE SCALE GENOMIC DNA]</scope>
    <source>
        <strain evidence="8 9">MCA 2952</strain>
    </source>
</reference>
<keyword evidence="6" id="KW-0732">Signal</keyword>
<dbReference type="CDD" id="cd05471">
    <property type="entry name" value="pepsin_like"/>
    <property type="match status" value="1"/>
</dbReference>
<dbReference type="PANTHER" id="PTHR47966">
    <property type="entry name" value="BETA-SITE APP-CLEAVING ENZYME, ISOFORM A-RELATED"/>
    <property type="match status" value="1"/>
</dbReference>
<dbReference type="EMBL" id="LATX01001912">
    <property type="protein sequence ID" value="KTB36335.1"/>
    <property type="molecule type" value="Genomic_DNA"/>
</dbReference>
<evidence type="ECO:0000256" key="5">
    <source>
        <dbReference type="RuleBase" id="RU000454"/>
    </source>
</evidence>
<gene>
    <name evidence="8" type="ORF">WG66_11124</name>
</gene>
<dbReference type="Gene3D" id="2.40.70.10">
    <property type="entry name" value="Acid Proteases"/>
    <property type="match status" value="2"/>
</dbReference>
<evidence type="ECO:0000256" key="2">
    <source>
        <dbReference type="ARBA" id="ARBA00022750"/>
    </source>
</evidence>
<organism evidence="8 9">
    <name type="scientific">Moniliophthora roreri</name>
    <name type="common">Frosty pod rot fungus</name>
    <name type="synonym">Monilia roreri</name>
    <dbReference type="NCBI Taxonomy" id="221103"/>
    <lineage>
        <taxon>Eukaryota</taxon>
        <taxon>Fungi</taxon>
        <taxon>Dikarya</taxon>
        <taxon>Basidiomycota</taxon>
        <taxon>Agaricomycotina</taxon>
        <taxon>Agaricomycetes</taxon>
        <taxon>Agaricomycetidae</taxon>
        <taxon>Agaricales</taxon>
        <taxon>Marasmiineae</taxon>
        <taxon>Marasmiaceae</taxon>
        <taxon>Moniliophthora</taxon>
    </lineage>
</organism>
<feature type="domain" description="Peptidase A1" evidence="7">
    <location>
        <begin position="125"/>
        <end position="439"/>
    </location>
</feature>
<dbReference type="Pfam" id="PF00026">
    <property type="entry name" value="Asp"/>
    <property type="match status" value="1"/>
</dbReference>
<dbReference type="InterPro" id="IPR034164">
    <property type="entry name" value="Pepsin-like_dom"/>
</dbReference>
<dbReference type="PRINTS" id="PR00792">
    <property type="entry name" value="PEPSIN"/>
</dbReference>
<feature type="chain" id="PRO_5006901819" description="Peptidase A1 domain-containing protein" evidence="6">
    <location>
        <begin position="21"/>
        <end position="456"/>
    </location>
</feature>
<dbReference type="InterPro" id="IPR001969">
    <property type="entry name" value="Aspartic_peptidase_AS"/>
</dbReference>
<accession>A0A0W0FJ29</accession>
<dbReference type="InterPro" id="IPR021109">
    <property type="entry name" value="Peptidase_aspartic_dom_sf"/>
</dbReference>
<dbReference type="AlphaFoldDB" id="A0A0W0FJ29"/>
<dbReference type="SUPFAM" id="SSF50630">
    <property type="entry name" value="Acid proteases"/>
    <property type="match status" value="1"/>
</dbReference>
<sequence>MRILHLSILSTSTLFLTAIADPLPLHSPGFTAPLKHVWDLSRRSEVDISYRKRVEHGRRRLALAVGQPNPKKYFNRIDIPNMKGIQVDIKDSDGEKKTLLAASEAEEEDGYHSTRLEIESIDIGYICKTFIGTPLREFNMLVDSGSADFWVPREGCLSESGKKCAHKTLGPNTSNTFRSSNDFFFISYGSGDVLGFMGNDTLSIADLQLKEYRFGTVTMESDYIALPEVSWDGIMGFGKPKISREPNTQPLLLALYNAGLIPFPIVSFKIPRFLDHEEGEMTLGALNPARFKLDTVVTLQSTGTNGFWEVRVDKFGVNGAEMFSNEKVAILDTGTTLIIVPPEDAELIHAFIPGSTFDGEEYRIPCNSSNHISVWFGGKEFDIDSRDMAMDLDEGKSECYSGIAPGDIGMGEGVWLMGDTLLKNVYMSLNMDTDEVTLAKLMQDTSRPCYFQVACE</sequence>
<dbReference type="InterPro" id="IPR033121">
    <property type="entry name" value="PEPTIDASE_A1"/>
</dbReference>
<keyword evidence="4" id="KW-1015">Disulfide bond</keyword>
<dbReference type="InterPro" id="IPR001461">
    <property type="entry name" value="Aspartic_peptidase_A1"/>
</dbReference>
<dbReference type="PANTHER" id="PTHR47966:SF75">
    <property type="entry name" value="ENDOPEPTIDASE (CTSD), PUTATIVE (AFU_ORTHOLOGUE AFUA_4G07040)-RELATED"/>
    <property type="match status" value="1"/>
</dbReference>
<name>A0A0W0FJ29_MONRR</name>
<evidence type="ECO:0000256" key="6">
    <source>
        <dbReference type="SAM" id="SignalP"/>
    </source>
</evidence>
<keyword evidence="5" id="KW-0645">Protease</keyword>
<proteinExistence type="inferred from homology"/>
<feature type="active site" evidence="3">
    <location>
        <position position="143"/>
    </location>
</feature>
<evidence type="ECO:0000259" key="7">
    <source>
        <dbReference type="PROSITE" id="PS51767"/>
    </source>
</evidence>
<comment type="similarity">
    <text evidence="1 5">Belongs to the peptidase A1 family.</text>
</comment>
<dbReference type="PROSITE" id="PS00141">
    <property type="entry name" value="ASP_PROTEASE"/>
    <property type="match status" value="1"/>
</dbReference>
<keyword evidence="2 5" id="KW-0064">Aspartyl protease</keyword>
<dbReference type="GO" id="GO:0004190">
    <property type="term" value="F:aspartic-type endopeptidase activity"/>
    <property type="evidence" value="ECO:0007669"/>
    <property type="project" value="UniProtKB-KW"/>
</dbReference>